<keyword evidence="3" id="KW-1185">Reference proteome</keyword>
<evidence type="ECO:0000313" key="2">
    <source>
        <dbReference type="EMBL" id="KAI0499523.1"/>
    </source>
</evidence>
<gene>
    <name evidence="2" type="ORF">KFK09_017727</name>
</gene>
<dbReference type="AlphaFoldDB" id="A0A8T3ASU7"/>
<reference evidence="2" key="1">
    <citation type="journal article" date="2022" name="Front. Genet.">
        <title>Chromosome-Scale Assembly of the Dendrobium nobile Genome Provides Insights Into the Molecular Mechanism of the Biosynthesis of the Medicinal Active Ingredient of Dendrobium.</title>
        <authorList>
            <person name="Xu Q."/>
            <person name="Niu S.-C."/>
            <person name="Li K.-L."/>
            <person name="Zheng P.-J."/>
            <person name="Zhang X.-J."/>
            <person name="Jia Y."/>
            <person name="Liu Y."/>
            <person name="Niu Y.-X."/>
            <person name="Yu L.-H."/>
            <person name="Chen D.-F."/>
            <person name="Zhang G.-Q."/>
        </authorList>
    </citation>
    <scope>NUCLEOTIDE SEQUENCE</scope>
    <source>
        <tissue evidence="2">Leaf</tissue>
    </source>
</reference>
<dbReference type="Gene3D" id="3.60.10.10">
    <property type="entry name" value="Endonuclease/exonuclease/phosphatase"/>
    <property type="match status" value="1"/>
</dbReference>
<proteinExistence type="predicted"/>
<dbReference type="SUPFAM" id="SSF56219">
    <property type="entry name" value="DNase I-like"/>
    <property type="match status" value="1"/>
</dbReference>
<organism evidence="2 3">
    <name type="scientific">Dendrobium nobile</name>
    <name type="common">Orchid</name>
    <dbReference type="NCBI Taxonomy" id="94219"/>
    <lineage>
        <taxon>Eukaryota</taxon>
        <taxon>Viridiplantae</taxon>
        <taxon>Streptophyta</taxon>
        <taxon>Embryophyta</taxon>
        <taxon>Tracheophyta</taxon>
        <taxon>Spermatophyta</taxon>
        <taxon>Magnoliopsida</taxon>
        <taxon>Liliopsida</taxon>
        <taxon>Asparagales</taxon>
        <taxon>Orchidaceae</taxon>
        <taxon>Epidendroideae</taxon>
        <taxon>Malaxideae</taxon>
        <taxon>Dendrobiinae</taxon>
        <taxon>Dendrobium</taxon>
    </lineage>
</organism>
<accession>A0A8T3ASU7</accession>
<dbReference type="Pfam" id="PF03372">
    <property type="entry name" value="Exo_endo_phos"/>
    <property type="match status" value="1"/>
</dbReference>
<dbReference type="InterPro" id="IPR005135">
    <property type="entry name" value="Endo/exonuclease/phosphatase"/>
</dbReference>
<evidence type="ECO:0000259" key="1">
    <source>
        <dbReference type="Pfam" id="PF03372"/>
    </source>
</evidence>
<name>A0A8T3ASU7_DENNO</name>
<dbReference type="InterPro" id="IPR036691">
    <property type="entry name" value="Endo/exonu/phosph_ase_sf"/>
</dbReference>
<dbReference type="EMBL" id="JAGYWB010000013">
    <property type="protein sequence ID" value="KAI0499523.1"/>
    <property type="molecule type" value="Genomic_DNA"/>
</dbReference>
<dbReference type="OrthoDB" id="685803at2759"/>
<comment type="caution">
    <text evidence="2">The sequence shown here is derived from an EMBL/GenBank/DDBJ whole genome shotgun (WGS) entry which is preliminary data.</text>
</comment>
<feature type="domain" description="Endonuclease/exonuclease/phosphatase" evidence="1">
    <location>
        <begin position="111"/>
        <end position="249"/>
    </location>
</feature>
<dbReference type="Proteomes" id="UP000829196">
    <property type="component" value="Unassembled WGS sequence"/>
</dbReference>
<protein>
    <recommendedName>
        <fullName evidence="1">Endonuclease/exonuclease/phosphatase domain-containing protein</fullName>
    </recommendedName>
</protein>
<dbReference type="SMR" id="A0A8T3ASU7"/>
<sequence length="258" mass="29121">MEQNEQLDLDSGRHINLMKDNVELGLNIEVKNKFEAFVEDIEEGEMVNHITVEQSRASLAVEETLEVMKEADVVVNDVKTASAVSSNVVKFKLAKEVKTLGPLEPEHRKGAKKSEVSLYLKEIVRDYDVFYIRIVETKLNNVDRKDVDSLMGGSWDYFHFPVVGNSGGILVLWDRNVASFVVEESSSQVVVGDLTTPSYGVWKVAIVYRSNCYVERRSLWRLLENSLAGNGQSLVGGDFNCILSRDEKKGEKRFLLSR</sequence>
<dbReference type="GO" id="GO:0003824">
    <property type="term" value="F:catalytic activity"/>
    <property type="evidence" value="ECO:0007669"/>
    <property type="project" value="InterPro"/>
</dbReference>
<evidence type="ECO:0000313" key="3">
    <source>
        <dbReference type="Proteomes" id="UP000829196"/>
    </source>
</evidence>